<dbReference type="SUPFAM" id="SSF81345">
    <property type="entry name" value="ABC transporter involved in vitamin B12 uptake, BtuC"/>
    <property type="match status" value="1"/>
</dbReference>
<evidence type="ECO:0000256" key="5">
    <source>
        <dbReference type="ARBA" id="ARBA00022692"/>
    </source>
</evidence>
<feature type="transmembrane region" description="Helical" evidence="8">
    <location>
        <begin position="177"/>
        <end position="195"/>
    </location>
</feature>
<evidence type="ECO:0000256" key="6">
    <source>
        <dbReference type="ARBA" id="ARBA00022989"/>
    </source>
</evidence>
<evidence type="ECO:0000256" key="2">
    <source>
        <dbReference type="ARBA" id="ARBA00007935"/>
    </source>
</evidence>
<dbReference type="PANTHER" id="PTHR30472:SF27">
    <property type="entry name" value="PETROBACTIN IMPORT SYSTEM PERMEASE PROTEIN YCLN"/>
    <property type="match status" value="1"/>
</dbReference>
<comment type="similarity">
    <text evidence="2">Belongs to the binding-protein-dependent transport system permease family. FecCD subfamily.</text>
</comment>
<dbReference type="EMBL" id="AODF01000019">
    <property type="protein sequence ID" value="EUJ31251.1"/>
    <property type="molecule type" value="Genomic_DNA"/>
</dbReference>
<evidence type="ECO:0000256" key="8">
    <source>
        <dbReference type="SAM" id="Phobius"/>
    </source>
</evidence>
<evidence type="ECO:0000256" key="1">
    <source>
        <dbReference type="ARBA" id="ARBA00004651"/>
    </source>
</evidence>
<organism evidence="9 10">
    <name type="scientific">Listeria floridensis FSL S10-1187</name>
    <dbReference type="NCBI Taxonomy" id="1265817"/>
    <lineage>
        <taxon>Bacteria</taxon>
        <taxon>Bacillati</taxon>
        <taxon>Bacillota</taxon>
        <taxon>Bacilli</taxon>
        <taxon>Bacillales</taxon>
        <taxon>Listeriaceae</taxon>
        <taxon>Listeria</taxon>
    </lineage>
</organism>
<protein>
    <submittedName>
        <fullName evidence="9">Transporter permease</fullName>
    </submittedName>
</protein>
<name>A0ABP3AY90_9LIST</name>
<dbReference type="Pfam" id="PF01032">
    <property type="entry name" value="FecCD"/>
    <property type="match status" value="1"/>
</dbReference>
<evidence type="ECO:0000313" key="10">
    <source>
        <dbReference type="Proteomes" id="UP000019249"/>
    </source>
</evidence>
<keyword evidence="5 8" id="KW-0812">Transmembrane</keyword>
<gene>
    <name evidence="9" type="ORF">MFLO_09367</name>
</gene>
<dbReference type="Gene3D" id="1.10.3470.10">
    <property type="entry name" value="ABC transporter involved in vitamin B12 uptake, BtuC"/>
    <property type="match status" value="1"/>
</dbReference>
<feature type="transmembrane region" description="Helical" evidence="8">
    <location>
        <begin position="221"/>
        <end position="247"/>
    </location>
</feature>
<feature type="transmembrane region" description="Helical" evidence="8">
    <location>
        <begin position="45"/>
        <end position="66"/>
    </location>
</feature>
<dbReference type="InterPro" id="IPR000522">
    <property type="entry name" value="ABC_transptr_permease_BtuC"/>
</dbReference>
<dbReference type="PANTHER" id="PTHR30472">
    <property type="entry name" value="FERRIC ENTEROBACTIN TRANSPORT SYSTEM PERMEASE PROTEIN"/>
    <property type="match status" value="1"/>
</dbReference>
<dbReference type="Proteomes" id="UP000019249">
    <property type="component" value="Unassembled WGS sequence"/>
</dbReference>
<dbReference type="InterPro" id="IPR037294">
    <property type="entry name" value="ABC_BtuC-like"/>
</dbReference>
<evidence type="ECO:0000313" key="9">
    <source>
        <dbReference type="EMBL" id="EUJ31251.1"/>
    </source>
</evidence>
<keyword evidence="6 8" id="KW-1133">Transmembrane helix</keyword>
<accession>A0ABP3AY90</accession>
<keyword evidence="7 8" id="KW-0472">Membrane</keyword>
<feature type="transmembrane region" description="Helical" evidence="8">
    <location>
        <begin position="132"/>
        <end position="156"/>
    </location>
</feature>
<reference evidence="9 10" key="1">
    <citation type="journal article" date="2014" name="Int. J. Syst. Evol. Microbiol.">
        <title>Listeria floridensis sp. nov., Listeria aquatica sp. nov., Listeria cornellensis sp. nov., Listeria riparia sp. nov. and Listeria grandensis sp. nov., from agricultural and natural environments.</title>
        <authorList>
            <person name="den Bakker H.C."/>
            <person name="Warchocki S."/>
            <person name="Wright E.M."/>
            <person name="Allred A.F."/>
            <person name="Ahlstrom C."/>
            <person name="Manuel C.S."/>
            <person name="Stasiewicz M.J."/>
            <person name="Burrell A."/>
            <person name="Roof S."/>
            <person name="Strawn L."/>
            <person name="Fortes E.D."/>
            <person name="Nightingale K.K."/>
            <person name="Kephart D."/>
            <person name="Wiedmann M."/>
        </authorList>
    </citation>
    <scope>NUCLEOTIDE SEQUENCE [LARGE SCALE GENOMIC DNA]</scope>
    <source>
        <strain evidence="9 10">FSL S10-1187</strain>
    </source>
</reference>
<keyword evidence="4" id="KW-1003">Cell membrane</keyword>
<evidence type="ECO:0000256" key="7">
    <source>
        <dbReference type="ARBA" id="ARBA00023136"/>
    </source>
</evidence>
<sequence>MKRLGLIFAFLCLAAVSLFIGVEKLPIHIATWTNHELDIFLFSRFPRLVSIIIAGAGISISGMIMQSLTQNKFVSPTTAGTMDAARLGVLVSLLFFTGASLFVKMGVAFIFALLGSLVFMKILDSISIRDTIFIPLVGLMFGSILSSITTFFALRFDLVQNISSWLSGDFSMIMKGRYEILYLSIPMLILAYLYADKFTVTGLGETFASNLGLSYRAVMRIGLIIVAFITATVVLTVGMIPFLGLIVPNIISIMRGDNLQKNLPDTALPVQLFCLDAILSGASFSIHMKSRSV</sequence>
<feature type="transmembrane region" description="Helical" evidence="8">
    <location>
        <begin position="87"/>
        <end position="120"/>
    </location>
</feature>
<evidence type="ECO:0000256" key="3">
    <source>
        <dbReference type="ARBA" id="ARBA00022448"/>
    </source>
</evidence>
<keyword evidence="10" id="KW-1185">Reference proteome</keyword>
<evidence type="ECO:0000256" key="4">
    <source>
        <dbReference type="ARBA" id="ARBA00022475"/>
    </source>
</evidence>
<proteinExistence type="inferred from homology"/>
<comment type="subcellular location">
    <subcellularLocation>
        <location evidence="1">Cell membrane</location>
        <topology evidence="1">Multi-pass membrane protein</topology>
    </subcellularLocation>
</comment>
<keyword evidence="3" id="KW-0813">Transport</keyword>
<comment type="caution">
    <text evidence="9">The sequence shown here is derived from an EMBL/GenBank/DDBJ whole genome shotgun (WGS) entry which is preliminary data.</text>
</comment>